<comment type="caution">
    <text evidence="2">The sequence shown here is derived from an EMBL/GenBank/DDBJ whole genome shotgun (WGS) entry which is preliminary data.</text>
</comment>
<keyword evidence="3" id="KW-1185">Reference proteome</keyword>
<sequence>MSTDPAAVSLDDPYTARGGRVLISGIQALVRLTLEQRRLDEARGLDTRAFVSGYPGSPLGGVDLELDRARRFLDPAGVVFRPGLNEELAATAVAGTQLLGQVPGRRHEAVTGFWYGKNPGLDRAADAMRHGTVAGTAALGGAVAWIGDDPGSKSSTVPSSCEPMCQSLAMPLLAPGSVPEILELGLHAVALSRVTGLWAGLKIVADIADASAVVDLDALRPDIPA</sequence>
<accession>A0ABS0RAR7</accession>
<proteinExistence type="predicted"/>
<dbReference type="EMBL" id="JAEEAQ010000113">
    <property type="protein sequence ID" value="MBI0314183.1"/>
    <property type="molecule type" value="Genomic_DNA"/>
</dbReference>
<reference evidence="2 3" key="1">
    <citation type="submission" date="2020-12" db="EMBL/GenBank/DDBJ databases">
        <authorList>
            <person name="Kusuma A.B."/>
            <person name="Nouioui I."/>
            <person name="Goodfellow M."/>
        </authorList>
    </citation>
    <scope>NUCLEOTIDE SEQUENCE [LARGE SCALE GENOMIC DNA]</scope>
    <source>
        <strain evidence="2 3">DSM 41764</strain>
    </source>
</reference>
<name>A0ABS0RAR7_9ACTN</name>
<protein>
    <submittedName>
        <fullName evidence="2">Indolepyruvate ferredoxin oxidoreductase family protein</fullName>
    </submittedName>
</protein>
<organism evidence="2 3">
    <name type="scientific">Streptomyces javensis</name>
    <dbReference type="NCBI Taxonomy" id="114698"/>
    <lineage>
        <taxon>Bacteria</taxon>
        <taxon>Bacillati</taxon>
        <taxon>Actinomycetota</taxon>
        <taxon>Actinomycetes</taxon>
        <taxon>Kitasatosporales</taxon>
        <taxon>Streptomycetaceae</taxon>
        <taxon>Streptomyces</taxon>
        <taxon>Streptomyces violaceusniger group</taxon>
    </lineage>
</organism>
<dbReference type="Proteomes" id="UP000638849">
    <property type="component" value="Unassembled WGS sequence"/>
</dbReference>
<dbReference type="InterPro" id="IPR029061">
    <property type="entry name" value="THDP-binding"/>
</dbReference>
<gene>
    <name evidence="2" type="ORF">JBF12_14540</name>
</gene>
<keyword evidence="1" id="KW-0560">Oxidoreductase</keyword>
<dbReference type="CDD" id="cd07034">
    <property type="entry name" value="TPP_PYR_PFOR_IOR-alpha_like"/>
    <property type="match status" value="1"/>
</dbReference>
<dbReference type="Gene3D" id="3.40.50.970">
    <property type="match status" value="1"/>
</dbReference>
<evidence type="ECO:0000256" key="1">
    <source>
        <dbReference type="ARBA" id="ARBA00023002"/>
    </source>
</evidence>
<evidence type="ECO:0000313" key="2">
    <source>
        <dbReference type="EMBL" id="MBI0314183.1"/>
    </source>
</evidence>
<dbReference type="SUPFAM" id="SSF52518">
    <property type="entry name" value="Thiamin diphosphate-binding fold (THDP-binding)"/>
    <property type="match status" value="1"/>
</dbReference>
<dbReference type="InterPro" id="IPR002880">
    <property type="entry name" value="Pyrv_Fd/Flavodoxin_OxRdtase_N"/>
</dbReference>
<evidence type="ECO:0000313" key="3">
    <source>
        <dbReference type="Proteomes" id="UP000638849"/>
    </source>
</evidence>
<feature type="non-terminal residue" evidence="2">
    <location>
        <position position="225"/>
    </location>
</feature>